<evidence type="ECO:0000256" key="1">
    <source>
        <dbReference type="SAM" id="MobiDB-lite"/>
    </source>
</evidence>
<dbReference type="AlphaFoldDB" id="A0A5B7DL45"/>
<comment type="caution">
    <text evidence="2">The sequence shown here is derived from an EMBL/GenBank/DDBJ whole genome shotgun (WGS) entry which is preliminary data.</text>
</comment>
<reference evidence="2 3" key="1">
    <citation type="submission" date="2019-05" db="EMBL/GenBank/DDBJ databases">
        <title>Another draft genome of Portunus trituberculatus and its Hox gene families provides insights of decapod evolution.</title>
        <authorList>
            <person name="Jeong J.-H."/>
            <person name="Song I."/>
            <person name="Kim S."/>
            <person name="Choi T."/>
            <person name="Kim D."/>
            <person name="Ryu S."/>
            <person name="Kim W."/>
        </authorList>
    </citation>
    <scope>NUCLEOTIDE SEQUENCE [LARGE SCALE GENOMIC DNA]</scope>
    <source>
        <tissue evidence="2">Muscle</tissue>
    </source>
</reference>
<evidence type="ECO:0000313" key="3">
    <source>
        <dbReference type="Proteomes" id="UP000324222"/>
    </source>
</evidence>
<dbReference type="EMBL" id="VSRR010001002">
    <property type="protein sequence ID" value="MPC21666.1"/>
    <property type="molecule type" value="Genomic_DNA"/>
</dbReference>
<dbReference type="Proteomes" id="UP000324222">
    <property type="component" value="Unassembled WGS sequence"/>
</dbReference>
<gene>
    <name evidence="2" type="ORF">E2C01_014658</name>
</gene>
<evidence type="ECO:0000313" key="2">
    <source>
        <dbReference type="EMBL" id="MPC21666.1"/>
    </source>
</evidence>
<proteinExistence type="predicted"/>
<protein>
    <submittedName>
        <fullName evidence="2">Uncharacterized protein</fullName>
    </submittedName>
</protein>
<feature type="region of interest" description="Disordered" evidence="1">
    <location>
        <begin position="1"/>
        <end position="45"/>
    </location>
</feature>
<name>A0A5B7DL45_PORTR</name>
<accession>A0A5B7DL45</accession>
<feature type="compositionally biased region" description="Polar residues" evidence="1">
    <location>
        <begin position="34"/>
        <end position="45"/>
    </location>
</feature>
<keyword evidence="3" id="KW-1185">Reference proteome</keyword>
<sequence length="45" mass="4979">MPSREGGHNLPALSTKKLDPASHQLCSGREDTTSLHLPQRNWTLP</sequence>
<organism evidence="2 3">
    <name type="scientific">Portunus trituberculatus</name>
    <name type="common">Swimming crab</name>
    <name type="synonym">Neptunus trituberculatus</name>
    <dbReference type="NCBI Taxonomy" id="210409"/>
    <lineage>
        <taxon>Eukaryota</taxon>
        <taxon>Metazoa</taxon>
        <taxon>Ecdysozoa</taxon>
        <taxon>Arthropoda</taxon>
        <taxon>Crustacea</taxon>
        <taxon>Multicrustacea</taxon>
        <taxon>Malacostraca</taxon>
        <taxon>Eumalacostraca</taxon>
        <taxon>Eucarida</taxon>
        <taxon>Decapoda</taxon>
        <taxon>Pleocyemata</taxon>
        <taxon>Brachyura</taxon>
        <taxon>Eubrachyura</taxon>
        <taxon>Portunoidea</taxon>
        <taxon>Portunidae</taxon>
        <taxon>Portuninae</taxon>
        <taxon>Portunus</taxon>
    </lineage>
</organism>